<evidence type="ECO:0000256" key="2">
    <source>
        <dbReference type="ARBA" id="ARBA00022741"/>
    </source>
</evidence>
<dbReference type="GO" id="GO:0006139">
    <property type="term" value="P:nucleobase-containing compound metabolic process"/>
    <property type="evidence" value="ECO:0007669"/>
    <property type="project" value="InterPro"/>
</dbReference>
<dbReference type="Gene3D" id="1.10.10.60">
    <property type="entry name" value="Homeodomain-like"/>
    <property type="match status" value="1"/>
</dbReference>
<gene>
    <name evidence="6" type="ORF">LSINAPIS_LOCUS5420</name>
</gene>
<dbReference type="EMBL" id="FZQP02001559">
    <property type="protein sequence ID" value="VVC93171.1"/>
    <property type="molecule type" value="Genomic_DNA"/>
</dbReference>
<dbReference type="InterPro" id="IPR000850">
    <property type="entry name" value="Adenylat/UMP-CMP_kin"/>
</dbReference>
<evidence type="ECO:0000256" key="4">
    <source>
        <dbReference type="RuleBase" id="RU003330"/>
    </source>
</evidence>
<dbReference type="Gene3D" id="3.40.50.300">
    <property type="entry name" value="P-loop containing nucleotide triphosphate hydrolases"/>
    <property type="match status" value="1"/>
</dbReference>
<keyword evidence="3 4" id="KW-0418">Kinase</keyword>
<feature type="region of interest" description="Disordered" evidence="5">
    <location>
        <begin position="231"/>
        <end position="260"/>
    </location>
</feature>
<evidence type="ECO:0000256" key="1">
    <source>
        <dbReference type="ARBA" id="ARBA00022679"/>
    </source>
</evidence>
<name>A0A5E4Q786_9NEOP</name>
<dbReference type="Proteomes" id="UP000324832">
    <property type="component" value="Unassembled WGS sequence"/>
</dbReference>
<dbReference type="SUPFAM" id="SSF52540">
    <property type="entry name" value="P-loop containing nucleoside triphosphate hydrolases"/>
    <property type="match status" value="1"/>
</dbReference>
<dbReference type="InterPro" id="IPR027417">
    <property type="entry name" value="P-loop_NTPase"/>
</dbReference>
<dbReference type="PRINTS" id="PR00094">
    <property type="entry name" value="ADENYLTKNASE"/>
</dbReference>
<dbReference type="PANTHER" id="PTHR23359">
    <property type="entry name" value="NUCLEOTIDE KINASE"/>
    <property type="match status" value="1"/>
</dbReference>
<reference evidence="6 7" key="1">
    <citation type="submission" date="2017-07" db="EMBL/GenBank/DDBJ databases">
        <authorList>
            <person name="Talla V."/>
            <person name="Backstrom N."/>
        </authorList>
    </citation>
    <scope>NUCLEOTIDE SEQUENCE [LARGE SCALE GENOMIC DNA]</scope>
</reference>
<evidence type="ECO:0000256" key="5">
    <source>
        <dbReference type="SAM" id="MobiDB-lite"/>
    </source>
</evidence>
<dbReference type="Pfam" id="PF00406">
    <property type="entry name" value="ADK"/>
    <property type="match status" value="1"/>
</dbReference>
<comment type="similarity">
    <text evidence="4">Belongs to the adenylate kinase family.</text>
</comment>
<proteinExistence type="inferred from homology"/>
<dbReference type="GO" id="GO:0005524">
    <property type="term" value="F:ATP binding"/>
    <property type="evidence" value="ECO:0007669"/>
    <property type="project" value="InterPro"/>
</dbReference>
<keyword evidence="7" id="KW-1185">Reference proteome</keyword>
<accession>A0A5E4Q786</accession>
<organism evidence="6 7">
    <name type="scientific">Leptidea sinapis</name>
    <dbReference type="NCBI Taxonomy" id="189913"/>
    <lineage>
        <taxon>Eukaryota</taxon>
        <taxon>Metazoa</taxon>
        <taxon>Ecdysozoa</taxon>
        <taxon>Arthropoda</taxon>
        <taxon>Hexapoda</taxon>
        <taxon>Insecta</taxon>
        <taxon>Pterygota</taxon>
        <taxon>Neoptera</taxon>
        <taxon>Endopterygota</taxon>
        <taxon>Lepidoptera</taxon>
        <taxon>Glossata</taxon>
        <taxon>Ditrysia</taxon>
        <taxon>Papilionoidea</taxon>
        <taxon>Pieridae</taxon>
        <taxon>Dismorphiinae</taxon>
        <taxon>Leptidea</taxon>
    </lineage>
</organism>
<protein>
    <submittedName>
        <fullName evidence="6">Uncharacterized protein</fullName>
    </submittedName>
</protein>
<dbReference type="AlphaFoldDB" id="A0A5E4Q786"/>
<keyword evidence="2" id="KW-0547">Nucleotide-binding</keyword>
<evidence type="ECO:0000313" key="7">
    <source>
        <dbReference type="Proteomes" id="UP000324832"/>
    </source>
</evidence>
<sequence length="514" mass="57448">MPVAGPHVAFTSAGNIRKMFLIMGCFYSRRTEEEDGLYDMTPIKHLPVIFVNGVPGAGNQTVAETISNITGYMMIRPGELVRAESEKDTARGRLICDKLQAQEELPEQLTVDLIKENMLMNKDASGFILVGFPRNPRMSNIFNRQVKWPEKIVALEVDNELAATRLQNKLSELGRPESEINAARQIVREAAHKVKSVHKRFGGHVIRLDSSGNPTALATALKEILSDTIDKSRKQEHAPSSVSAPAMIQPPDESRDTTEEREIVSTWMNDADVRPMMPRLPPPQGILVGGVRKRRGNLPKNSVRILKRWLYDHRFNAYPSDSEKIREGHDPLQYTISRRGRKQPPGMGPMVGIPSTSGMMGMGYQSVGNINVVPWSEVHNMMGPNRSHIDYGEGLLVYRDVDDFGEEGYSSAISEEEIKYDPSVWQSAIRYGSDDRDMHVGPPRMGPAVVTVSTEEVPELGGDGAVWTQLTPVPPRRQVVPAESEDKFKCLYLLVETAVAVRQREMEQEEMILP</sequence>
<keyword evidence="1 4" id="KW-0808">Transferase</keyword>
<evidence type="ECO:0000313" key="6">
    <source>
        <dbReference type="EMBL" id="VVC93171.1"/>
    </source>
</evidence>
<evidence type="ECO:0000256" key="3">
    <source>
        <dbReference type="ARBA" id="ARBA00022777"/>
    </source>
</evidence>
<dbReference type="GO" id="GO:0019205">
    <property type="term" value="F:nucleobase-containing compound kinase activity"/>
    <property type="evidence" value="ECO:0007669"/>
    <property type="project" value="InterPro"/>
</dbReference>